<sequence length="189" mass="21244">MATLKRSKTLPADGQTTKFLYTILKQLDLKSIDWNLVASQLDITNGHAARMRFSRFRQHMEGISTTPRTPRPKKPKATKAKPKKQSFSDLKAQPEPPKIKPEPAIKVEPSLMSQIDPSLLAFPRVPGPMQFHPFSTVAPADLTRPYPPSEIPIGYPRPPIGQNWPHIKTEPCDQEVVMTDAFVKTEPDN</sequence>
<organism evidence="3 4">
    <name type="scientific">Uncinocarpus reesii (strain UAMH 1704)</name>
    <dbReference type="NCBI Taxonomy" id="336963"/>
    <lineage>
        <taxon>Eukaryota</taxon>
        <taxon>Fungi</taxon>
        <taxon>Dikarya</taxon>
        <taxon>Ascomycota</taxon>
        <taxon>Pezizomycotina</taxon>
        <taxon>Eurotiomycetes</taxon>
        <taxon>Eurotiomycetidae</taxon>
        <taxon>Onygenales</taxon>
        <taxon>Onygenaceae</taxon>
        <taxon>Uncinocarpus</taxon>
    </lineage>
</organism>
<evidence type="ECO:0000256" key="1">
    <source>
        <dbReference type="SAM" id="MobiDB-lite"/>
    </source>
</evidence>
<dbReference type="RefSeq" id="XP_002544610.1">
    <property type="nucleotide sequence ID" value="XM_002544564.1"/>
</dbReference>
<dbReference type="eggNOG" id="ENOG502QU1R">
    <property type="taxonomic scope" value="Eukaryota"/>
</dbReference>
<gene>
    <name evidence="3" type="ORF">UREG_04127</name>
</gene>
<evidence type="ECO:0000259" key="2">
    <source>
        <dbReference type="Pfam" id="PF22980"/>
    </source>
</evidence>
<dbReference type="InterPro" id="IPR054505">
    <property type="entry name" value="Myb_DNA-bind_8"/>
</dbReference>
<keyword evidence="4" id="KW-1185">Reference proteome</keyword>
<dbReference type="OrthoDB" id="3944408at2759"/>
<dbReference type="STRING" id="336963.C4JMR9"/>
<proteinExistence type="predicted"/>
<dbReference type="KEGG" id="ure:UREG_04127"/>
<dbReference type="AlphaFoldDB" id="C4JMR9"/>
<accession>C4JMR9</accession>
<reference evidence="4" key="1">
    <citation type="journal article" date="2009" name="Genome Res.">
        <title>Comparative genomic analyses of the human fungal pathogens Coccidioides and their relatives.</title>
        <authorList>
            <person name="Sharpton T.J."/>
            <person name="Stajich J.E."/>
            <person name="Rounsley S.D."/>
            <person name="Gardner M.J."/>
            <person name="Wortman J.R."/>
            <person name="Jordar V.S."/>
            <person name="Maiti R."/>
            <person name="Kodira C.D."/>
            <person name="Neafsey D.E."/>
            <person name="Zeng Q."/>
            <person name="Hung C.-Y."/>
            <person name="McMahan C."/>
            <person name="Muszewska A."/>
            <person name="Grynberg M."/>
            <person name="Mandel M.A."/>
            <person name="Kellner E.M."/>
            <person name="Barker B.M."/>
            <person name="Galgiani J.N."/>
            <person name="Orbach M.J."/>
            <person name="Kirkland T.N."/>
            <person name="Cole G.T."/>
            <person name="Henn M.R."/>
            <person name="Birren B.W."/>
            <person name="Taylor J.W."/>
        </authorList>
    </citation>
    <scope>NUCLEOTIDE SEQUENCE [LARGE SCALE GENOMIC DNA]</scope>
    <source>
        <strain evidence="4">UAMH 1704</strain>
    </source>
</reference>
<protein>
    <recommendedName>
        <fullName evidence="2">Myb-like DNA-binding domain-containing protein</fullName>
    </recommendedName>
</protein>
<feature type="compositionally biased region" description="Basic residues" evidence="1">
    <location>
        <begin position="70"/>
        <end position="84"/>
    </location>
</feature>
<dbReference type="InParanoid" id="C4JMR9"/>
<dbReference type="GeneID" id="8444831"/>
<name>C4JMR9_UNCRE</name>
<evidence type="ECO:0000313" key="4">
    <source>
        <dbReference type="Proteomes" id="UP000002058"/>
    </source>
</evidence>
<feature type="domain" description="Myb-like DNA-binding" evidence="2">
    <location>
        <begin position="14"/>
        <end position="61"/>
    </location>
</feature>
<dbReference type="OMA" id="APPFGEN"/>
<dbReference type="Proteomes" id="UP000002058">
    <property type="component" value="Unassembled WGS sequence"/>
</dbReference>
<dbReference type="HOGENOM" id="CLU_072126_0_0_1"/>
<dbReference type="EMBL" id="CH476616">
    <property type="protein sequence ID" value="EEP79281.1"/>
    <property type="molecule type" value="Genomic_DNA"/>
</dbReference>
<evidence type="ECO:0000313" key="3">
    <source>
        <dbReference type="EMBL" id="EEP79281.1"/>
    </source>
</evidence>
<dbReference type="VEuPathDB" id="FungiDB:UREG_04127"/>
<feature type="region of interest" description="Disordered" evidence="1">
    <location>
        <begin position="57"/>
        <end position="102"/>
    </location>
</feature>
<dbReference type="Pfam" id="PF22980">
    <property type="entry name" value="Myb_DNA-bind_8"/>
    <property type="match status" value="1"/>
</dbReference>